<reference evidence="3 4" key="1">
    <citation type="submission" date="2024-01" db="EMBL/GenBank/DDBJ databases">
        <title>The complete chloroplast genome sequence of Lithospermum erythrorhizon: insights into the phylogenetic relationship among Boraginaceae species and the maternal lineages of purple gromwells.</title>
        <authorList>
            <person name="Okada T."/>
            <person name="Watanabe K."/>
        </authorList>
    </citation>
    <scope>NUCLEOTIDE SEQUENCE [LARGE SCALE GENOMIC DNA]</scope>
</reference>
<dbReference type="EMBL" id="BAABME010028358">
    <property type="protein sequence ID" value="GAA0178572.1"/>
    <property type="molecule type" value="Genomic_DNA"/>
</dbReference>
<keyword evidence="3" id="KW-0812">Transmembrane</keyword>
<dbReference type="SUPFAM" id="SSF56672">
    <property type="entry name" value="DNA/RNA polymerases"/>
    <property type="match status" value="1"/>
</dbReference>
<dbReference type="PANTHER" id="PTHR11439:SF524">
    <property type="entry name" value="RNA-DIRECTED DNA POLYMERASE, PROTEIN KINASE RLK-PELLE-DLSV FAMILY"/>
    <property type="match status" value="1"/>
</dbReference>
<feature type="domain" description="Reverse transcriptase Ty1/copia-type" evidence="2">
    <location>
        <begin position="9"/>
        <end position="78"/>
    </location>
</feature>
<gene>
    <name evidence="3" type="ORF">LIER_42176</name>
</gene>
<dbReference type="InterPro" id="IPR043502">
    <property type="entry name" value="DNA/RNA_pol_sf"/>
</dbReference>
<name>A0AAV3RNH5_LITER</name>
<dbReference type="InterPro" id="IPR013103">
    <property type="entry name" value="RVT_2"/>
</dbReference>
<keyword evidence="4" id="KW-1185">Reference proteome</keyword>
<keyword evidence="3" id="KW-0675">Receptor</keyword>
<feature type="region of interest" description="Disordered" evidence="1">
    <location>
        <begin position="324"/>
        <end position="347"/>
    </location>
</feature>
<evidence type="ECO:0000259" key="2">
    <source>
        <dbReference type="Pfam" id="PF07727"/>
    </source>
</evidence>
<protein>
    <submittedName>
        <fullName evidence="3">Transmembrane signal receptor</fullName>
    </submittedName>
</protein>
<proteinExistence type="predicted"/>
<evidence type="ECO:0000313" key="4">
    <source>
        <dbReference type="Proteomes" id="UP001454036"/>
    </source>
</evidence>
<dbReference type="CDD" id="cd09272">
    <property type="entry name" value="RNase_HI_RT_Ty1"/>
    <property type="match status" value="1"/>
</dbReference>
<evidence type="ECO:0000313" key="3">
    <source>
        <dbReference type="EMBL" id="GAA0178572.1"/>
    </source>
</evidence>
<feature type="compositionally biased region" description="Basic and acidic residues" evidence="1">
    <location>
        <begin position="337"/>
        <end position="347"/>
    </location>
</feature>
<evidence type="ECO:0000256" key="1">
    <source>
        <dbReference type="SAM" id="MobiDB-lite"/>
    </source>
</evidence>
<dbReference type="Proteomes" id="UP001454036">
    <property type="component" value="Unassembled WGS sequence"/>
</dbReference>
<dbReference type="Pfam" id="PF07727">
    <property type="entry name" value="RVT_2"/>
    <property type="match status" value="1"/>
</dbReference>
<comment type="caution">
    <text evidence="3">The sequence shown here is derived from an EMBL/GenBank/DDBJ whole genome shotgun (WGS) entry which is preliminary data.</text>
</comment>
<sequence>MKKNQGDVIGSSTSLIERFVIKLNAEFVLNDLGSLNFFLGIEAIRDTTGIHLCQKKYVRDLLSKQGMLKCKSVSIPITPKAIQESTSSYLSDPHEYRVLVGALQYLSITRPDITYVINVASQHMQCPTANDFSALKRILRCLVATPNHGIHIRPCSRLQLSIFSNSDCSGCPLTRRSTSGFCSFLGSNLISWSSKKQPTVARSSIEAEYRSIATAAAEVTWLQFLLRDLQVQLPAALIAYCDNTSATYLAYNHVMHSRSKHIAIDYHFVREKVALGDLTVLHVLTHKQLADVFTKPLSTSKFHFAISNLFLSIPTQLEGGCKPHKSLSPALSAQQSHTKDQETNSPQ</sequence>
<dbReference type="AlphaFoldDB" id="A0AAV3RNH5"/>
<dbReference type="PANTHER" id="PTHR11439">
    <property type="entry name" value="GAG-POL-RELATED RETROTRANSPOSON"/>
    <property type="match status" value="1"/>
</dbReference>
<keyword evidence="3" id="KW-0472">Membrane</keyword>
<organism evidence="3 4">
    <name type="scientific">Lithospermum erythrorhizon</name>
    <name type="common">Purple gromwell</name>
    <name type="synonym">Lithospermum officinale var. erythrorhizon</name>
    <dbReference type="NCBI Taxonomy" id="34254"/>
    <lineage>
        <taxon>Eukaryota</taxon>
        <taxon>Viridiplantae</taxon>
        <taxon>Streptophyta</taxon>
        <taxon>Embryophyta</taxon>
        <taxon>Tracheophyta</taxon>
        <taxon>Spermatophyta</taxon>
        <taxon>Magnoliopsida</taxon>
        <taxon>eudicotyledons</taxon>
        <taxon>Gunneridae</taxon>
        <taxon>Pentapetalae</taxon>
        <taxon>asterids</taxon>
        <taxon>lamiids</taxon>
        <taxon>Boraginales</taxon>
        <taxon>Boraginaceae</taxon>
        <taxon>Boraginoideae</taxon>
        <taxon>Lithospermeae</taxon>
        <taxon>Lithospermum</taxon>
    </lineage>
</organism>
<accession>A0AAV3RNH5</accession>